<evidence type="ECO:0000259" key="12">
    <source>
        <dbReference type="PROSITE" id="PS50893"/>
    </source>
</evidence>
<dbReference type="InterPro" id="IPR003439">
    <property type="entry name" value="ABC_transporter-like_ATP-bd"/>
</dbReference>
<dbReference type="RefSeq" id="XP_045954305.1">
    <property type="nucleotide sequence ID" value="XM_046105573.1"/>
</dbReference>
<feature type="domain" description="ABC transporter" evidence="12">
    <location>
        <begin position="1210"/>
        <end position="1469"/>
    </location>
</feature>
<evidence type="ECO:0000256" key="11">
    <source>
        <dbReference type="SAM" id="Phobius"/>
    </source>
</evidence>
<evidence type="ECO:0000256" key="7">
    <source>
        <dbReference type="ARBA" id="ARBA00022989"/>
    </source>
</evidence>
<dbReference type="CDD" id="cd03250">
    <property type="entry name" value="ABCC_MRP_domain1"/>
    <property type="match status" value="1"/>
</dbReference>
<dbReference type="PROSITE" id="PS50893">
    <property type="entry name" value="ABC_TRANSPORTER_2"/>
    <property type="match status" value="2"/>
</dbReference>
<evidence type="ECO:0000256" key="4">
    <source>
        <dbReference type="ARBA" id="ARBA00022692"/>
    </source>
</evidence>
<dbReference type="EMBL" id="JAGPXC010000008">
    <property type="protein sequence ID" value="KAH6647793.1"/>
    <property type="molecule type" value="Genomic_DNA"/>
</dbReference>
<feature type="domain" description="ABC transmembrane type-1" evidence="13">
    <location>
        <begin position="280"/>
        <end position="549"/>
    </location>
</feature>
<evidence type="ECO:0000256" key="1">
    <source>
        <dbReference type="ARBA" id="ARBA00004141"/>
    </source>
</evidence>
<dbReference type="OrthoDB" id="6500128at2759"/>
<comment type="caution">
    <text evidence="14">The sequence shown here is derived from an EMBL/GenBank/DDBJ whole genome shotgun (WGS) entry which is preliminary data.</text>
</comment>
<evidence type="ECO:0000256" key="8">
    <source>
        <dbReference type="ARBA" id="ARBA00023136"/>
    </source>
</evidence>
<dbReference type="Gene3D" id="1.20.1560.10">
    <property type="entry name" value="ABC transporter type 1, transmembrane domain"/>
    <property type="match status" value="2"/>
</dbReference>
<keyword evidence="3" id="KW-0813">Transport</keyword>
<feature type="transmembrane region" description="Helical" evidence="11">
    <location>
        <begin position="158"/>
        <end position="177"/>
    </location>
</feature>
<evidence type="ECO:0000313" key="15">
    <source>
        <dbReference type="Proteomes" id="UP000758603"/>
    </source>
</evidence>
<name>A0A9P8RPH2_9PEZI</name>
<dbReference type="Proteomes" id="UP000758603">
    <property type="component" value="Unassembled WGS sequence"/>
</dbReference>
<dbReference type="FunFam" id="1.20.1560.10:FF:000066">
    <property type="entry name" value="ABC multidrug transporter (Eurofung)"/>
    <property type="match status" value="1"/>
</dbReference>
<feature type="domain" description="ABC transporter" evidence="12">
    <location>
        <begin position="593"/>
        <end position="829"/>
    </location>
</feature>
<dbReference type="CDD" id="cd18579">
    <property type="entry name" value="ABC_6TM_ABCC_D1"/>
    <property type="match status" value="1"/>
</dbReference>
<feature type="transmembrane region" description="Helical" evidence="11">
    <location>
        <begin position="31"/>
        <end position="52"/>
    </location>
</feature>
<dbReference type="Pfam" id="PF00005">
    <property type="entry name" value="ABC_tran"/>
    <property type="match status" value="2"/>
</dbReference>
<dbReference type="SUPFAM" id="SSF90123">
    <property type="entry name" value="ABC transporter transmembrane region"/>
    <property type="match status" value="2"/>
</dbReference>
<organism evidence="14 15">
    <name type="scientific">Truncatella angustata</name>
    <dbReference type="NCBI Taxonomy" id="152316"/>
    <lineage>
        <taxon>Eukaryota</taxon>
        <taxon>Fungi</taxon>
        <taxon>Dikarya</taxon>
        <taxon>Ascomycota</taxon>
        <taxon>Pezizomycotina</taxon>
        <taxon>Sordariomycetes</taxon>
        <taxon>Xylariomycetidae</taxon>
        <taxon>Amphisphaeriales</taxon>
        <taxon>Sporocadaceae</taxon>
        <taxon>Truncatella</taxon>
    </lineage>
</organism>
<dbReference type="InterPro" id="IPR027417">
    <property type="entry name" value="P-loop_NTPase"/>
</dbReference>
<feature type="transmembrane region" description="Helical" evidence="11">
    <location>
        <begin position="95"/>
        <end position="118"/>
    </location>
</feature>
<dbReference type="GO" id="GO:0016020">
    <property type="term" value="C:membrane"/>
    <property type="evidence" value="ECO:0007669"/>
    <property type="project" value="UniProtKB-SubCell"/>
</dbReference>
<dbReference type="InterPro" id="IPR017871">
    <property type="entry name" value="ABC_transporter-like_CS"/>
</dbReference>
<evidence type="ECO:0000256" key="6">
    <source>
        <dbReference type="ARBA" id="ARBA00022840"/>
    </source>
</evidence>
<dbReference type="Gene3D" id="3.40.50.300">
    <property type="entry name" value="P-loop containing nucleotide triphosphate hydrolases"/>
    <property type="match status" value="2"/>
</dbReference>
<dbReference type="CDD" id="cd18580">
    <property type="entry name" value="ABC_6TM_ABCC_D2"/>
    <property type="match status" value="1"/>
</dbReference>
<dbReference type="InterPro" id="IPR003593">
    <property type="entry name" value="AAA+_ATPase"/>
</dbReference>
<gene>
    <name evidence="14" type="ORF">BKA67DRAFT_629165</name>
</gene>
<sequence>MLFSTCGDDGSIGPGVSGCRDDFDFTVLFEIAFFSLTPSALFIVLSIWRSVVLARRPVMVNAPVLQLVKLCAITAYVGLQLALLVLVSIGPLNALGLFIASTALTFGAAVCMVGLSCLDHSRSPRPSMLLSGYLFLTLLFDMAETRTFWLASETRSELAYTAVFTATMTIKVILLVLEAQHKTKWVNWDEKDPHSPEETSGIFDLGVYFWLNSLFVNGYRKILQVKDLYPLDHAMRGQRLHDQFQARLSYNKLKGTKYGLVKVLCRTLTFPLLLPVLPRLVLIGFTFCQPFFINRLLSYLSGGEAEASPNTGSGLIAASAFIFTGIAISTAIYQYLHHRSLQMVRGCLVTAVYTKATEAQVTANEESASLTLMSSDIERIRVGFRTLHDMWASVIEVALASWLLYNQLGVAFLAPIIVVIVCSLVTLYMVRFTGPSQKRWMASAQKRVGLTAAVIADMKNLKISGLTMPVGEFVQRLRLEELVASGRFRLLIIAAVFVGHCPLYLSPIFTFAVAQTSLDTTKIFTSLSYLTLLCNPLTQIFQNVPQLIASLACIHRIQLFLELDSRSDIREAMLASRPISQTETIDYKKQSEVASTDYALTVRGGNFGWNDDKNVLNNVNITIPKHSFTIVCGPIGSGKSTLCKALLGELPASGGSITAGTSLSRLAYCDQSPFLSNGSIRDNIIGFSPFDPSRYSDVINATMLAFDIDTMPAGDRTNVGSNGITLSGGQKQRVALARALYLQTDLLIFDDVFSGLDADTEEQVFSRVFGVDGILRRRRATCILCTHSVRHLPDADHIIALGPDATIAEQGTFVDLMEDEKSYVYSLGVKTSSSSVSLDDSDVDMDHPDGRPRTLDRAATTSSALSNPGEKSRQIGDRGVYKHYFKSMGYFLVASIVSWSLAFGFFNNFPTIWLKFWSEDLSKPNSSRSFGYYVGIYTLLNVSALLSLIGLAVAVLYVAVKRSGASLHNDALRTLIKAPLGFFTSTDQGQIINLFSQDINLIDTELPTSILNVVACVFVAIGQAAVLVTTSPYIAISYPFLVALLWMIGRFYLRTSRQMRLLDLETKAPLFTHFLDTTKGIITLRAFGFVSEDRAKNIELLDISQRPAYLIQMIQNWLNLVLGLVVMAMAVLLTALAVKTHSNSGFTGASLVTLMSFGEQLTVIVMFMTQLETSLGAVARLRNFNATVQPEDKPDEDIIPPNEWPQRGSVEFQGVSASYGVVDGDGVEEKPELALRDINLSISAGERVAICGRTGSGKSSLIALILKLLDPVAETASNIFIDSMALHKIDRSILRQRIIAVPQDAVFLPDGSTFRANLDPFDVANPADCRSVLEVVDLWTFIEERGGLEAGMSPGTFSQGQRQLFSLARAVLRRRIRAKSLGIGGGGSEGGVLLLDEVSSSVDQETERTMQEIIRIEFKDYTVIAVSHRLEMVIDFDRVVVMDKGEIVEVGSPRVLSGDISTRFGELWRAGGY</sequence>
<feature type="transmembrane region" description="Helical" evidence="11">
    <location>
        <begin position="64"/>
        <end position="89"/>
    </location>
</feature>
<feature type="transmembrane region" description="Helical" evidence="11">
    <location>
        <begin position="130"/>
        <end position="152"/>
    </location>
</feature>
<dbReference type="GO" id="GO:0016887">
    <property type="term" value="F:ATP hydrolysis activity"/>
    <property type="evidence" value="ECO:0007669"/>
    <property type="project" value="InterPro"/>
</dbReference>
<comment type="similarity">
    <text evidence="2">Belongs to the ABC transporter superfamily. ABCC family. Conjugate transporter (TC 3.A.1.208) subfamily.</text>
</comment>
<keyword evidence="4 11" id="KW-0812">Transmembrane</keyword>
<feature type="transmembrane region" description="Helical" evidence="11">
    <location>
        <begin position="888"/>
        <end position="910"/>
    </location>
</feature>
<feature type="compositionally biased region" description="Basic and acidic residues" evidence="10">
    <location>
        <begin position="844"/>
        <end position="856"/>
    </location>
</feature>
<keyword evidence="8 11" id="KW-0472">Membrane</keyword>
<dbReference type="PROSITE" id="PS50929">
    <property type="entry name" value="ABC_TM1F"/>
    <property type="match status" value="2"/>
</dbReference>
<dbReference type="GO" id="GO:0005524">
    <property type="term" value="F:ATP binding"/>
    <property type="evidence" value="ECO:0007669"/>
    <property type="project" value="UniProtKB-KW"/>
</dbReference>
<dbReference type="Pfam" id="PF24357">
    <property type="entry name" value="TMD0_ABC"/>
    <property type="match status" value="1"/>
</dbReference>
<feature type="transmembrane region" description="Helical" evidence="11">
    <location>
        <begin position="313"/>
        <end position="336"/>
    </location>
</feature>
<dbReference type="FunFam" id="1.20.1560.10:FF:000055">
    <property type="entry name" value="ABC multidrug transporter (Eurofung)"/>
    <property type="match status" value="1"/>
</dbReference>
<dbReference type="InterPro" id="IPR011527">
    <property type="entry name" value="ABC1_TM_dom"/>
</dbReference>
<dbReference type="PANTHER" id="PTHR24223">
    <property type="entry name" value="ATP-BINDING CASSETTE SUB-FAMILY C"/>
    <property type="match status" value="1"/>
</dbReference>
<dbReference type="SMART" id="SM00382">
    <property type="entry name" value="AAA"/>
    <property type="match status" value="2"/>
</dbReference>
<evidence type="ECO:0000256" key="3">
    <source>
        <dbReference type="ARBA" id="ARBA00022448"/>
    </source>
</evidence>
<keyword evidence="6" id="KW-0067">ATP-binding</keyword>
<dbReference type="InterPro" id="IPR050173">
    <property type="entry name" value="ABC_transporter_C-like"/>
</dbReference>
<dbReference type="FunFam" id="3.40.50.300:FF:001854">
    <property type="entry name" value="ABC multidrug transporter (Eurofung)"/>
    <property type="match status" value="1"/>
</dbReference>
<keyword evidence="7 11" id="KW-1133">Transmembrane helix</keyword>
<dbReference type="InterPro" id="IPR056227">
    <property type="entry name" value="TMD0_ABC"/>
</dbReference>
<feature type="transmembrane region" description="Helical" evidence="11">
    <location>
        <begin position="930"/>
        <end position="960"/>
    </location>
</feature>
<keyword evidence="15" id="KW-1185">Reference proteome</keyword>
<feature type="transmembrane region" description="Helical" evidence="11">
    <location>
        <begin position="1034"/>
        <end position="1053"/>
    </location>
</feature>
<dbReference type="SUPFAM" id="SSF52540">
    <property type="entry name" value="P-loop containing nucleoside triphosphate hydrolases"/>
    <property type="match status" value="2"/>
</dbReference>
<feature type="transmembrane region" description="Helical" evidence="11">
    <location>
        <begin position="1117"/>
        <end position="1138"/>
    </location>
</feature>
<proteinExistence type="inferred from homology"/>
<evidence type="ECO:0000313" key="14">
    <source>
        <dbReference type="EMBL" id="KAH6647793.1"/>
    </source>
</evidence>
<reference evidence="14" key="1">
    <citation type="journal article" date="2021" name="Nat. Commun.">
        <title>Genetic determinants of endophytism in the Arabidopsis root mycobiome.</title>
        <authorList>
            <person name="Mesny F."/>
            <person name="Miyauchi S."/>
            <person name="Thiergart T."/>
            <person name="Pickel B."/>
            <person name="Atanasova L."/>
            <person name="Karlsson M."/>
            <person name="Huettel B."/>
            <person name="Barry K.W."/>
            <person name="Haridas S."/>
            <person name="Chen C."/>
            <person name="Bauer D."/>
            <person name="Andreopoulos W."/>
            <person name="Pangilinan J."/>
            <person name="LaButti K."/>
            <person name="Riley R."/>
            <person name="Lipzen A."/>
            <person name="Clum A."/>
            <person name="Drula E."/>
            <person name="Henrissat B."/>
            <person name="Kohler A."/>
            <person name="Grigoriev I.V."/>
            <person name="Martin F.M."/>
            <person name="Hacquard S."/>
        </authorList>
    </citation>
    <scope>NUCLEOTIDE SEQUENCE</scope>
    <source>
        <strain evidence="14">MPI-SDFR-AT-0073</strain>
    </source>
</reference>
<protein>
    <submittedName>
        <fullName evidence="14">ABC multidrug transporter</fullName>
    </submittedName>
</protein>
<evidence type="ECO:0000256" key="5">
    <source>
        <dbReference type="ARBA" id="ARBA00022741"/>
    </source>
</evidence>
<feature type="domain" description="ABC transmembrane type-1" evidence="13">
    <location>
        <begin position="900"/>
        <end position="1173"/>
    </location>
</feature>
<evidence type="ECO:0000256" key="9">
    <source>
        <dbReference type="ARBA" id="ARBA00023180"/>
    </source>
</evidence>
<evidence type="ECO:0000256" key="10">
    <source>
        <dbReference type="SAM" id="MobiDB-lite"/>
    </source>
</evidence>
<dbReference type="Pfam" id="PF00664">
    <property type="entry name" value="ABC_membrane"/>
    <property type="match status" value="1"/>
</dbReference>
<dbReference type="PROSITE" id="PS00211">
    <property type="entry name" value="ABC_TRANSPORTER_1"/>
    <property type="match status" value="2"/>
</dbReference>
<feature type="region of interest" description="Disordered" evidence="10">
    <location>
        <begin position="833"/>
        <end position="874"/>
    </location>
</feature>
<dbReference type="GO" id="GO:0140359">
    <property type="term" value="F:ABC-type transporter activity"/>
    <property type="evidence" value="ECO:0007669"/>
    <property type="project" value="InterPro"/>
</dbReference>
<feature type="transmembrane region" description="Helical" evidence="11">
    <location>
        <begin position="411"/>
        <end position="430"/>
    </location>
</feature>
<keyword evidence="5" id="KW-0547">Nucleotide-binding</keyword>
<comment type="subcellular location">
    <subcellularLocation>
        <location evidence="1">Membrane</location>
        <topology evidence="1">Multi-pass membrane protein</topology>
    </subcellularLocation>
</comment>
<dbReference type="InterPro" id="IPR036640">
    <property type="entry name" value="ABC1_TM_sf"/>
</dbReference>
<evidence type="ECO:0000256" key="2">
    <source>
        <dbReference type="ARBA" id="ARBA00009726"/>
    </source>
</evidence>
<feature type="transmembrane region" description="Helical" evidence="11">
    <location>
        <begin position="1010"/>
        <end position="1028"/>
    </location>
</feature>
<dbReference type="InterPro" id="IPR044746">
    <property type="entry name" value="ABCC_6TM_D1"/>
</dbReference>
<dbReference type="InterPro" id="IPR044726">
    <property type="entry name" value="ABCC_6TM_D2"/>
</dbReference>
<evidence type="ECO:0000259" key="13">
    <source>
        <dbReference type="PROSITE" id="PS50929"/>
    </source>
</evidence>
<dbReference type="GeneID" id="70134464"/>
<dbReference type="PANTHER" id="PTHR24223:SF345">
    <property type="entry name" value="ABC MULTIDRUG TRANSPORTER (EUROFUNG)"/>
    <property type="match status" value="1"/>
</dbReference>
<keyword evidence="9" id="KW-0325">Glycoprotein</keyword>
<feature type="transmembrane region" description="Helical" evidence="11">
    <location>
        <begin position="272"/>
        <end position="293"/>
    </location>
</feature>
<accession>A0A9P8RPH2</accession>